<name>A0A4P7P0V1_9GAMM</name>
<dbReference type="GO" id="GO:0004180">
    <property type="term" value="F:carboxypeptidase activity"/>
    <property type="evidence" value="ECO:0007669"/>
    <property type="project" value="UniProtKB-ARBA"/>
</dbReference>
<dbReference type="CDD" id="cd16913">
    <property type="entry name" value="YkuD_like"/>
    <property type="match status" value="1"/>
</dbReference>
<feature type="active site" description="Nucleophile" evidence="7">
    <location>
        <position position="256"/>
    </location>
</feature>
<gene>
    <name evidence="10" type="ORF">GHNINEIG_01843</name>
</gene>
<dbReference type="Gene3D" id="2.40.440.10">
    <property type="entry name" value="L,D-transpeptidase catalytic domain-like"/>
    <property type="match status" value="1"/>
</dbReference>
<feature type="active site" description="Proton donor/acceptor" evidence="7">
    <location>
        <position position="239"/>
    </location>
</feature>
<evidence type="ECO:0000259" key="9">
    <source>
        <dbReference type="PROSITE" id="PS52029"/>
    </source>
</evidence>
<dbReference type="OrthoDB" id="9809748at2"/>
<evidence type="ECO:0000313" key="10">
    <source>
        <dbReference type="EMBL" id="QBZ83781.1"/>
    </source>
</evidence>
<evidence type="ECO:0000256" key="8">
    <source>
        <dbReference type="SAM" id="SignalP"/>
    </source>
</evidence>
<protein>
    <submittedName>
        <fullName evidence="10">ErfK/YbiS/YcfS/YnhG</fullName>
    </submittedName>
</protein>
<evidence type="ECO:0000256" key="4">
    <source>
        <dbReference type="ARBA" id="ARBA00022960"/>
    </source>
</evidence>
<dbReference type="InterPro" id="IPR005490">
    <property type="entry name" value="LD_TPept_cat_dom"/>
</dbReference>
<dbReference type="GO" id="GO:0008360">
    <property type="term" value="P:regulation of cell shape"/>
    <property type="evidence" value="ECO:0007669"/>
    <property type="project" value="UniProtKB-UniRule"/>
</dbReference>
<proteinExistence type="inferred from homology"/>
<feature type="chain" id="PRO_5020836757" evidence="8">
    <location>
        <begin position="35"/>
        <end position="375"/>
    </location>
</feature>
<keyword evidence="4 7" id="KW-0133">Cell shape</keyword>
<keyword evidence="6 7" id="KW-0961">Cell wall biogenesis/degradation</keyword>
<dbReference type="GO" id="GO:0016740">
    <property type="term" value="F:transferase activity"/>
    <property type="evidence" value="ECO:0007669"/>
    <property type="project" value="UniProtKB-KW"/>
</dbReference>
<dbReference type="PROSITE" id="PS52029">
    <property type="entry name" value="LD_TPASE"/>
    <property type="match status" value="1"/>
</dbReference>
<comment type="similarity">
    <text evidence="2">Belongs to the YkuD family.</text>
</comment>
<dbReference type="PANTHER" id="PTHR36699">
    <property type="entry name" value="LD-TRANSPEPTIDASE"/>
    <property type="match status" value="1"/>
</dbReference>
<dbReference type="RefSeq" id="WP_135796376.1">
    <property type="nucleotide sequence ID" value="NZ_CP032096.1"/>
</dbReference>
<dbReference type="Proteomes" id="UP000296201">
    <property type="component" value="Chromosome"/>
</dbReference>
<evidence type="ECO:0000256" key="2">
    <source>
        <dbReference type="ARBA" id="ARBA00005992"/>
    </source>
</evidence>
<dbReference type="InterPro" id="IPR038063">
    <property type="entry name" value="Transpep_catalytic_dom"/>
</dbReference>
<keyword evidence="5 7" id="KW-0573">Peptidoglycan synthesis</keyword>
<dbReference type="GO" id="GO:0009252">
    <property type="term" value="P:peptidoglycan biosynthetic process"/>
    <property type="evidence" value="ECO:0007669"/>
    <property type="project" value="UniProtKB-UniPathway"/>
</dbReference>
<organism evidence="10 11">
    <name type="scientific">Hydrogenovibrio crunogenus</name>
    <dbReference type="NCBI Taxonomy" id="39765"/>
    <lineage>
        <taxon>Bacteria</taxon>
        <taxon>Pseudomonadati</taxon>
        <taxon>Pseudomonadota</taxon>
        <taxon>Gammaproteobacteria</taxon>
        <taxon>Thiotrichales</taxon>
        <taxon>Piscirickettsiaceae</taxon>
        <taxon>Hydrogenovibrio</taxon>
    </lineage>
</organism>
<evidence type="ECO:0000256" key="5">
    <source>
        <dbReference type="ARBA" id="ARBA00022984"/>
    </source>
</evidence>
<dbReference type="Pfam" id="PF03734">
    <property type="entry name" value="YkuD"/>
    <property type="match status" value="1"/>
</dbReference>
<dbReference type="AlphaFoldDB" id="A0A4P7P0V1"/>
<feature type="signal peptide" evidence="8">
    <location>
        <begin position="1"/>
        <end position="34"/>
    </location>
</feature>
<comment type="pathway">
    <text evidence="1 7">Cell wall biogenesis; peptidoglycan biosynthesis.</text>
</comment>
<dbReference type="PANTHER" id="PTHR36699:SF1">
    <property type="entry name" value="L,D-TRANSPEPTIDASE YAFK-RELATED"/>
    <property type="match status" value="1"/>
</dbReference>
<dbReference type="UniPathway" id="UPA00219"/>
<feature type="domain" description="L,D-TPase catalytic" evidence="9">
    <location>
        <begin position="146"/>
        <end position="282"/>
    </location>
</feature>
<evidence type="ECO:0000256" key="3">
    <source>
        <dbReference type="ARBA" id="ARBA00022679"/>
    </source>
</evidence>
<reference evidence="10 11" key="1">
    <citation type="submission" date="2018-08" db="EMBL/GenBank/DDBJ databases">
        <title>Horizontal acquisition of hydrogen conversion ability and other habitat adaptations in Hydrogenovibrio crunogenus strains.</title>
        <authorList>
            <person name="Gonnella G."/>
            <person name="Adam N."/>
            <person name="Perner M."/>
        </authorList>
    </citation>
    <scope>NUCLEOTIDE SEQUENCE [LARGE SCALE GENOMIC DNA]</scope>
    <source>
        <strain evidence="10 11">SP-41</strain>
    </source>
</reference>
<sequence length="375" mass="42892" precursor="true">MNRFLQKVRESKSCQAWSFLVVFFCCLPWSASMAEDFVSLPEKKLITGLNAIKNLSFNEAFYDMQDLAKNMPKYQLAQLMKADLYAIKAGKSEWVTQKRTAHARKSNALLSEAKVRWQRKADLERSRGDWDALLAQYVLKTSHEPYLVIVDSAAHRLYLYQKNENGYEEVANYYVSIGQKGVGKQVRGDLKTPIGIYKVEKELSDSKLPELYGVAALTLNYPNSWDKQKGRTGSGIWLHGTPRSTYSRPPLASRGCVVLNNPAMQTLIYQYRLAPATPVIIAQSAQRSLIDRNYEDKQQVLSQINQWLRSQQNYQVDWSRVSVFAYPGEQGVYYVSFPVKGGKLVEQYWQRQGVSGSWQMVYETFQKSKVGPQVS</sequence>
<keyword evidence="3" id="KW-0808">Transferase</keyword>
<evidence type="ECO:0000256" key="1">
    <source>
        <dbReference type="ARBA" id="ARBA00004752"/>
    </source>
</evidence>
<accession>A0A4P7P0V1</accession>
<evidence type="ECO:0000313" key="11">
    <source>
        <dbReference type="Proteomes" id="UP000296201"/>
    </source>
</evidence>
<dbReference type="SUPFAM" id="SSF141523">
    <property type="entry name" value="L,D-transpeptidase catalytic domain-like"/>
    <property type="match status" value="1"/>
</dbReference>
<evidence type="ECO:0000256" key="7">
    <source>
        <dbReference type="PROSITE-ProRule" id="PRU01373"/>
    </source>
</evidence>
<keyword evidence="11" id="KW-1185">Reference proteome</keyword>
<keyword evidence="8" id="KW-0732">Signal</keyword>
<evidence type="ECO:0000256" key="6">
    <source>
        <dbReference type="ARBA" id="ARBA00023316"/>
    </source>
</evidence>
<dbReference type="GO" id="GO:0071555">
    <property type="term" value="P:cell wall organization"/>
    <property type="evidence" value="ECO:0007669"/>
    <property type="project" value="UniProtKB-UniRule"/>
</dbReference>
<dbReference type="EMBL" id="CP032096">
    <property type="protein sequence ID" value="QBZ83781.1"/>
    <property type="molecule type" value="Genomic_DNA"/>
</dbReference>